<feature type="transmembrane region" description="Helical" evidence="6">
    <location>
        <begin position="231"/>
        <end position="250"/>
    </location>
</feature>
<feature type="transmembrane region" description="Helical" evidence="6">
    <location>
        <begin position="23"/>
        <end position="43"/>
    </location>
</feature>
<comment type="caution">
    <text evidence="8">The sequence shown here is derived from an EMBL/GenBank/DDBJ whole genome shotgun (WGS) entry which is preliminary data.</text>
</comment>
<feature type="transmembrane region" description="Helical" evidence="6">
    <location>
        <begin position="205"/>
        <end position="225"/>
    </location>
</feature>
<dbReference type="GO" id="GO:0016020">
    <property type="term" value="C:membrane"/>
    <property type="evidence" value="ECO:0007669"/>
    <property type="project" value="UniProtKB-SubCell"/>
</dbReference>
<dbReference type="InterPro" id="IPR037185">
    <property type="entry name" value="EmrE-like"/>
</dbReference>
<feature type="transmembrane region" description="Helical" evidence="6">
    <location>
        <begin position="55"/>
        <end position="74"/>
    </location>
</feature>
<evidence type="ECO:0000256" key="5">
    <source>
        <dbReference type="ARBA" id="ARBA00023136"/>
    </source>
</evidence>
<feature type="transmembrane region" description="Helical" evidence="6">
    <location>
        <begin position="86"/>
        <end position="107"/>
    </location>
</feature>
<dbReference type="PANTHER" id="PTHR22911">
    <property type="entry name" value="ACYL-MALONYL CONDENSING ENZYME-RELATED"/>
    <property type="match status" value="1"/>
</dbReference>
<dbReference type="Proteomes" id="UP000643405">
    <property type="component" value="Unassembled WGS sequence"/>
</dbReference>
<name>A0A8J6PX95_9HYPH</name>
<organism evidence="8 9">
    <name type="scientific">Oryzicola mucosus</name>
    <dbReference type="NCBI Taxonomy" id="2767425"/>
    <lineage>
        <taxon>Bacteria</taxon>
        <taxon>Pseudomonadati</taxon>
        <taxon>Pseudomonadota</taxon>
        <taxon>Alphaproteobacteria</taxon>
        <taxon>Hyphomicrobiales</taxon>
        <taxon>Phyllobacteriaceae</taxon>
        <taxon>Oryzicola</taxon>
    </lineage>
</organism>
<sequence>MECHQDGNGIVKHIKAPQLEQPLIGICFKLASVLFFVGMASLIKAAGDIPVGQVVFFRSFFATLPVLVFLWWAGELRYAFKTERPLSHVIRGVVGVSSMMLSFFALLRLPLPEAITLSYAQPLLIVVFSAVFMGEVVRIYRWSAVGIGLFGVLIISWPNLTLFTSGTMESGEALGTVAALSATALTAWAVLLVRSLVHSERSSTIVFYFSITSSVAGLLTIPFGWAPMSFEQVACLVSAGILGGIAQILMTETYRYAEASTVAPFEYSSMIVGIVAGYFLFGDVPTLNMLVGGVIVIGAGIFIVWREQQLGLKNRTAAKRASTP</sequence>
<dbReference type="EMBL" id="JACVVX010000004">
    <property type="protein sequence ID" value="MBD0415877.1"/>
    <property type="molecule type" value="Genomic_DNA"/>
</dbReference>
<evidence type="ECO:0000256" key="1">
    <source>
        <dbReference type="ARBA" id="ARBA00004141"/>
    </source>
</evidence>
<comment type="similarity">
    <text evidence="2">Belongs to the drug/metabolite transporter (DMT) superfamily. 10 TMS drug/metabolite exporter (DME) (TC 2.A.7.3) family.</text>
</comment>
<gene>
    <name evidence="8" type="ORF">ICI42_14540</name>
</gene>
<proteinExistence type="inferred from homology"/>
<evidence type="ECO:0000256" key="3">
    <source>
        <dbReference type="ARBA" id="ARBA00022692"/>
    </source>
</evidence>
<feature type="domain" description="EamA" evidence="7">
    <location>
        <begin position="175"/>
        <end position="304"/>
    </location>
</feature>
<keyword evidence="4 6" id="KW-1133">Transmembrane helix</keyword>
<dbReference type="AlphaFoldDB" id="A0A8J6PX95"/>
<feature type="transmembrane region" description="Helical" evidence="6">
    <location>
        <begin position="144"/>
        <end position="161"/>
    </location>
</feature>
<evidence type="ECO:0000313" key="8">
    <source>
        <dbReference type="EMBL" id="MBD0415877.1"/>
    </source>
</evidence>
<evidence type="ECO:0000313" key="9">
    <source>
        <dbReference type="Proteomes" id="UP000643405"/>
    </source>
</evidence>
<dbReference type="PANTHER" id="PTHR22911:SF6">
    <property type="entry name" value="SOLUTE CARRIER FAMILY 35 MEMBER G1"/>
    <property type="match status" value="1"/>
</dbReference>
<feature type="domain" description="EamA" evidence="7">
    <location>
        <begin position="24"/>
        <end position="156"/>
    </location>
</feature>
<feature type="transmembrane region" description="Helical" evidence="6">
    <location>
        <begin position="119"/>
        <end position="137"/>
    </location>
</feature>
<evidence type="ECO:0000259" key="7">
    <source>
        <dbReference type="Pfam" id="PF00892"/>
    </source>
</evidence>
<dbReference type="InterPro" id="IPR000620">
    <property type="entry name" value="EamA_dom"/>
</dbReference>
<keyword evidence="9" id="KW-1185">Reference proteome</keyword>
<dbReference type="SUPFAM" id="SSF103481">
    <property type="entry name" value="Multidrug resistance efflux transporter EmrE"/>
    <property type="match status" value="2"/>
</dbReference>
<feature type="transmembrane region" description="Helical" evidence="6">
    <location>
        <begin position="262"/>
        <end position="281"/>
    </location>
</feature>
<comment type="subcellular location">
    <subcellularLocation>
        <location evidence="1">Membrane</location>
        <topology evidence="1">Multi-pass membrane protein</topology>
    </subcellularLocation>
</comment>
<dbReference type="Pfam" id="PF00892">
    <property type="entry name" value="EamA"/>
    <property type="match status" value="2"/>
</dbReference>
<evidence type="ECO:0000256" key="4">
    <source>
        <dbReference type="ARBA" id="ARBA00022989"/>
    </source>
</evidence>
<keyword evidence="3 6" id="KW-0812">Transmembrane</keyword>
<feature type="transmembrane region" description="Helical" evidence="6">
    <location>
        <begin position="287"/>
        <end position="305"/>
    </location>
</feature>
<accession>A0A8J6PX95</accession>
<feature type="transmembrane region" description="Helical" evidence="6">
    <location>
        <begin position="173"/>
        <end position="193"/>
    </location>
</feature>
<keyword evidence="5 6" id="KW-0472">Membrane</keyword>
<evidence type="ECO:0000256" key="2">
    <source>
        <dbReference type="ARBA" id="ARBA00009853"/>
    </source>
</evidence>
<evidence type="ECO:0000256" key="6">
    <source>
        <dbReference type="SAM" id="Phobius"/>
    </source>
</evidence>
<protein>
    <submittedName>
        <fullName evidence="8">DMT family transporter</fullName>
    </submittedName>
</protein>
<reference evidence="8" key="1">
    <citation type="submission" date="2020-09" db="EMBL/GenBank/DDBJ databases">
        <title>Genome seq and assembly of Tianweitania sp.</title>
        <authorList>
            <person name="Chhetri G."/>
        </authorList>
    </citation>
    <scope>NUCLEOTIDE SEQUENCE</scope>
    <source>
        <strain evidence="8">Rool2</strain>
    </source>
</reference>